<dbReference type="AlphaFoldDB" id="X1UD54"/>
<dbReference type="Pfam" id="PF01478">
    <property type="entry name" value="Peptidase_A24"/>
    <property type="match status" value="1"/>
</dbReference>
<dbReference type="PANTHER" id="PTHR30487">
    <property type="entry name" value="TYPE 4 PREPILIN-LIKE PROTEINS LEADER PEPTIDE-PROCESSING ENZYME"/>
    <property type="match status" value="1"/>
</dbReference>
<feature type="transmembrane region" description="Helical" evidence="2">
    <location>
        <begin position="42"/>
        <end position="60"/>
    </location>
</feature>
<sequence>MILYAGSWVLGNMYFVIDPFLFILLISILIVAAVIDIRVKKIPNLITFPTMVFGLVYYGVTNGWDGLLFSLGGLALGMGVFLILYMMGGMGAGDVKLMGAVGAIIGSKGILLTALFSALVGGVYALIVLLFNIEYLKDLIKRSFITIKSFVFTKQFILIPAAKPEEKPKLCYGVAIAIGTFFYLNIGSLWV</sequence>
<evidence type="ECO:0000313" key="4">
    <source>
        <dbReference type="EMBL" id="GAJ01472.1"/>
    </source>
</evidence>
<comment type="caution">
    <text evidence="4">The sequence shown here is derived from an EMBL/GenBank/DDBJ whole genome shotgun (WGS) entry which is preliminary data.</text>
</comment>
<feature type="transmembrane region" description="Helical" evidence="2">
    <location>
        <begin position="170"/>
        <end position="190"/>
    </location>
</feature>
<accession>X1UD54</accession>
<keyword evidence="2" id="KW-0472">Membrane</keyword>
<gene>
    <name evidence="4" type="ORF">S12H4_35847</name>
</gene>
<comment type="similarity">
    <text evidence="1">Belongs to the peptidase A24 family.</text>
</comment>
<dbReference type="InterPro" id="IPR050882">
    <property type="entry name" value="Prepilin_peptidase/N-MTase"/>
</dbReference>
<dbReference type="EMBL" id="BARW01021329">
    <property type="protein sequence ID" value="GAJ01472.1"/>
    <property type="molecule type" value="Genomic_DNA"/>
</dbReference>
<name>X1UD54_9ZZZZ</name>
<reference evidence="4" key="1">
    <citation type="journal article" date="2014" name="Front. Microbiol.">
        <title>High frequency of phylogenetically diverse reductive dehalogenase-homologous genes in deep subseafloor sedimentary metagenomes.</title>
        <authorList>
            <person name="Kawai M."/>
            <person name="Futagami T."/>
            <person name="Toyoda A."/>
            <person name="Takaki Y."/>
            <person name="Nishi S."/>
            <person name="Hori S."/>
            <person name="Arai W."/>
            <person name="Tsubouchi T."/>
            <person name="Morono Y."/>
            <person name="Uchiyama I."/>
            <person name="Ito T."/>
            <person name="Fujiyama A."/>
            <person name="Inagaki F."/>
            <person name="Takami H."/>
        </authorList>
    </citation>
    <scope>NUCLEOTIDE SEQUENCE</scope>
    <source>
        <strain evidence="4">Expedition CK06-06</strain>
    </source>
</reference>
<evidence type="ECO:0000259" key="3">
    <source>
        <dbReference type="Pfam" id="PF01478"/>
    </source>
</evidence>
<dbReference type="GO" id="GO:0006465">
    <property type="term" value="P:signal peptide processing"/>
    <property type="evidence" value="ECO:0007669"/>
    <property type="project" value="TreeGrafter"/>
</dbReference>
<dbReference type="Gene3D" id="1.20.120.1220">
    <property type="match status" value="1"/>
</dbReference>
<keyword evidence="2" id="KW-1133">Transmembrane helix</keyword>
<feature type="transmembrane region" description="Helical" evidence="2">
    <location>
        <begin position="109"/>
        <end position="133"/>
    </location>
</feature>
<dbReference type="GO" id="GO:0005886">
    <property type="term" value="C:plasma membrane"/>
    <property type="evidence" value="ECO:0007669"/>
    <property type="project" value="TreeGrafter"/>
</dbReference>
<keyword evidence="2" id="KW-0812">Transmembrane</keyword>
<feature type="transmembrane region" description="Helical" evidence="2">
    <location>
        <begin position="66"/>
        <end position="88"/>
    </location>
</feature>
<evidence type="ECO:0000256" key="1">
    <source>
        <dbReference type="ARBA" id="ARBA00005801"/>
    </source>
</evidence>
<dbReference type="GO" id="GO:0004190">
    <property type="term" value="F:aspartic-type endopeptidase activity"/>
    <property type="evidence" value="ECO:0007669"/>
    <property type="project" value="InterPro"/>
</dbReference>
<feature type="transmembrane region" description="Helical" evidence="2">
    <location>
        <begin position="12"/>
        <end position="35"/>
    </location>
</feature>
<dbReference type="InterPro" id="IPR000045">
    <property type="entry name" value="Prepilin_IV_endopep_pep"/>
</dbReference>
<feature type="domain" description="Prepilin type IV endopeptidase peptidase" evidence="3">
    <location>
        <begin position="23"/>
        <end position="126"/>
    </location>
</feature>
<protein>
    <recommendedName>
        <fullName evidence="3">Prepilin type IV endopeptidase peptidase domain-containing protein</fullName>
    </recommendedName>
</protein>
<dbReference type="PANTHER" id="PTHR30487:SF0">
    <property type="entry name" value="PREPILIN LEADER PEPTIDASE_N-METHYLTRANSFERASE-RELATED"/>
    <property type="match status" value="1"/>
</dbReference>
<organism evidence="4">
    <name type="scientific">marine sediment metagenome</name>
    <dbReference type="NCBI Taxonomy" id="412755"/>
    <lineage>
        <taxon>unclassified sequences</taxon>
        <taxon>metagenomes</taxon>
        <taxon>ecological metagenomes</taxon>
    </lineage>
</organism>
<evidence type="ECO:0000256" key="2">
    <source>
        <dbReference type="SAM" id="Phobius"/>
    </source>
</evidence>
<proteinExistence type="inferred from homology"/>